<evidence type="ECO:0000313" key="2">
    <source>
        <dbReference type="EMBL" id="MBQ0908175.1"/>
    </source>
</evidence>
<dbReference type="EMBL" id="JAGPXB010000003">
    <property type="protein sequence ID" value="MBQ0908175.1"/>
    <property type="molecule type" value="Genomic_DNA"/>
</dbReference>
<name>A0ABS5D2C9_9FLAO</name>
<feature type="transmembrane region" description="Helical" evidence="1">
    <location>
        <begin position="47"/>
        <end position="69"/>
    </location>
</feature>
<accession>A0ABS5D2C9</accession>
<reference evidence="2 3" key="1">
    <citation type="submission" date="2021-04" db="EMBL/GenBank/DDBJ databases">
        <title>Description of novel Flavobacterium sp. F-328.</title>
        <authorList>
            <person name="Saticioglu I.B."/>
        </authorList>
    </citation>
    <scope>NUCLEOTIDE SEQUENCE [LARGE SCALE GENOMIC DNA]</scope>
    <source>
        <strain evidence="2 3">F-328</strain>
    </source>
</reference>
<keyword evidence="1" id="KW-0472">Membrane</keyword>
<evidence type="ECO:0000313" key="3">
    <source>
        <dbReference type="Proteomes" id="UP000679008"/>
    </source>
</evidence>
<evidence type="ECO:0000256" key="1">
    <source>
        <dbReference type="SAM" id="Phobius"/>
    </source>
</evidence>
<sequence length="163" mass="19527">MKSKIKITSLLLVLFINFLVGILFWIIFIKAGIKVFEYEFWTYKPLILFLIIILEIFALSLIFQLKIIIIEKDKVIFKNLILPFLKKERLFSYYDFSKFVNEKSKTGYYESLWLFKNGKLEDQISSFYYSNYSKLKFELKVQNKGKLKISSFKQIYLKFGGKL</sequence>
<dbReference type="Proteomes" id="UP000679008">
    <property type="component" value="Unassembled WGS sequence"/>
</dbReference>
<dbReference type="RefSeq" id="WP_210788651.1">
    <property type="nucleotide sequence ID" value="NZ_JAGPXB010000003.1"/>
</dbReference>
<keyword evidence="1" id="KW-1133">Transmembrane helix</keyword>
<keyword evidence="1" id="KW-0812">Transmembrane</keyword>
<proteinExistence type="predicted"/>
<organism evidence="2 3">
    <name type="scientific">Flavobacterium erciyesense</name>
    <dbReference type="NCBI Taxonomy" id="2825842"/>
    <lineage>
        <taxon>Bacteria</taxon>
        <taxon>Pseudomonadati</taxon>
        <taxon>Bacteroidota</taxon>
        <taxon>Flavobacteriia</taxon>
        <taxon>Flavobacteriales</taxon>
        <taxon>Flavobacteriaceae</taxon>
        <taxon>Flavobacterium</taxon>
    </lineage>
</organism>
<gene>
    <name evidence="2" type="ORF">KBJ98_05620</name>
</gene>
<protein>
    <submittedName>
        <fullName evidence="2">Uncharacterized protein</fullName>
    </submittedName>
</protein>
<feature type="transmembrane region" description="Helical" evidence="1">
    <location>
        <begin position="7"/>
        <end position="27"/>
    </location>
</feature>
<comment type="caution">
    <text evidence="2">The sequence shown here is derived from an EMBL/GenBank/DDBJ whole genome shotgun (WGS) entry which is preliminary data.</text>
</comment>
<keyword evidence="3" id="KW-1185">Reference proteome</keyword>